<gene>
    <name evidence="2" type="ORF">BAL341_037</name>
</gene>
<name>A0A486XGF5_9GAMM</name>
<dbReference type="EMBL" id="CAAJGR010000079">
    <property type="protein sequence ID" value="VHN99775.1"/>
    <property type="molecule type" value="Genomic_DNA"/>
</dbReference>
<keyword evidence="1" id="KW-0472">Membrane</keyword>
<keyword evidence="1" id="KW-0812">Transmembrane</keyword>
<organism evidence="2">
    <name type="scientific">Rheinheimera sp. BAL341</name>
    <dbReference type="NCBI Taxonomy" id="1708203"/>
    <lineage>
        <taxon>Bacteria</taxon>
        <taxon>Pseudomonadati</taxon>
        <taxon>Pseudomonadota</taxon>
        <taxon>Gammaproteobacteria</taxon>
        <taxon>Chromatiales</taxon>
        <taxon>Chromatiaceae</taxon>
        <taxon>Rheinheimera</taxon>
    </lineage>
</organism>
<accession>A0A486XGF5</accession>
<dbReference type="AlphaFoldDB" id="A0A486XGF5"/>
<keyword evidence="1" id="KW-1133">Transmembrane helix</keyword>
<sequence length="40" mass="4779">MQQHRWFNADTAYQLMVSACWVALWAWLNVHLLRSLSLFA</sequence>
<proteinExistence type="predicted"/>
<protein>
    <submittedName>
        <fullName evidence="2">Uncharacterized protein</fullName>
    </submittedName>
</protein>
<feature type="transmembrane region" description="Helical" evidence="1">
    <location>
        <begin position="12"/>
        <end position="30"/>
    </location>
</feature>
<evidence type="ECO:0000313" key="2">
    <source>
        <dbReference type="EMBL" id="VHN99775.1"/>
    </source>
</evidence>
<reference evidence="2" key="1">
    <citation type="submission" date="2019-04" db="EMBL/GenBank/DDBJ databases">
        <authorList>
            <person name="Brambilla D."/>
        </authorList>
    </citation>
    <scope>NUCLEOTIDE SEQUENCE</scope>
    <source>
        <strain evidence="2">BAL1</strain>
    </source>
</reference>
<evidence type="ECO:0000256" key="1">
    <source>
        <dbReference type="SAM" id="Phobius"/>
    </source>
</evidence>